<sequence>MGMKAVDHQYEGNIFATAGAQLSVERLSSMKKYVFGLGSAQLGLFAIVIGNGLALSSTAVVLQVLQEQDQSQLKLEEANQLLFGLAAEAYKSAIGDRGMRRDCLRVAIEDPGIEPVERHWPSIDLGTEIYMSDNQTAEWTVSDFDIIIPGDDK</sequence>
<organism evidence="1 2">
    <name type="scientific">Camellia lanceoleosa</name>
    <dbReference type="NCBI Taxonomy" id="1840588"/>
    <lineage>
        <taxon>Eukaryota</taxon>
        <taxon>Viridiplantae</taxon>
        <taxon>Streptophyta</taxon>
        <taxon>Embryophyta</taxon>
        <taxon>Tracheophyta</taxon>
        <taxon>Spermatophyta</taxon>
        <taxon>Magnoliopsida</taxon>
        <taxon>eudicotyledons</taxon>
        <taxon>Gunneridae</taxon>
        <taxon>Pentapetalae</taxon>
        <taxon>asterids</taxon>
        <taxon>Ericales</taxon>
        <taxon>Theaceae</taxon>
        <taxon>Camellia</taxon>
    </lineage>
</organism>
<evidence type="ECO:0000313" key="1">
    <source>
        <dbReference type="EMBL" id="KAI8007966.1"/>
    </source>
</evidence>
<protein>
    <submittedName>
        <fullName evidence="1">Uncharacterized protein</fullName>
    </submittedName>
</protein>
<comment type="caution">
    <text evidence="1">The sequence shown here is derived from an EMBL/GenBank/DDBJ whole genome shotgun (WGS) entry which is preliminary data.</text>
</comment>
<dbReference type="EMBL" id="CM045764">
    <property type="protein sequence ID" value="KAI8007966.1"/>
    <property type="molecule type" value="Genomic_DNA"/>
</dbReference>
<dbReference type="Proteomes" id="UP001060215">
    <property type="component" value="Chromosome 7"/>
</dbReference>
<gene>
    <name evidence="1" type="ORF">LOK49_LG07G02996</name>
</gene>
<proteinExistence type="predicted"/>
<reference evidence="1 2" key="1">
    <citation type="journal article" date="2022" name="Plant J.">
        <title>Chromosome-level genome of Camellia lanceoleosa provides a valuable resource for understanding genome evolution and self-incompatibility.</title>
        <authorList>
            <person name="Gong W."/>
            <person name="Xiao S."/>
            <person name="Wang L."/>
            <person name="Liao Z."/>
            <person name="Chang Y."/>
            <person name="Mo W."/>
            <person name="Hu G."/>
            <person name="Li W."/>
            <person name="Zhao G."/>
            <person name="Zhu H."/>
            <person name="Hu X."/>
            <person name="Ji K."/>
            <person name="Xiang X."/>
            <person name="Song Q."/>
            <person name="Yuan D."/>
            <person name="Jin S."/>
            <person name="Zhang L."/>
        </authorList>
    </citation>
    <scope>NUCLEOTIDE SEQUENCE [LARGE SCALE GENOMIC DNA]</scope>
    <source>
        <strain evidence="1">SQ_2022a</strain>
    </source>
</reference>
<accession>A0ACC0H4K9</accession>
<name>A0ACC0H4K9_9ERIC</name>
<keyword evidence="2" id="KW-1185">Reference proteome</keyword>
<evidence type="ECO:0000313" key="2">
    <source>
        <dbReference type="Proteomes" id="UP001060215"/>
    </source>
</evidence>